<sequence length="108" mass="11346">MSRGNPRFRGLARAAGADRPLTLIAERAPAGEHKEMARKALRVVLGLGDYNDGDLPGCMNSEGNAAAGIAASSAPVHRRRAASWAAAPPAPSPPSDARDHHWRSVCID</sequence>
<evidence type="ECO:0000313" key="3">
    <source>
        <dbReference type="Proteomes" id="UP000006038"/>
    </source>
</evidence>
<evidence type="ECO:0000313" key="2">
    <source>
        <dbReference type="EnsemblPlants" id="OB08G22480.1"/>
    </source>
</evidence>
<dbReference type="Proteomes" id="UP000006038">
    <property type="component" value="Chromosome 8"/>
</dbReference>
<feature type="region of interest" description="Disordered" evidence="1">
    <location>
        <begin position="77"/>
        <end position="108"/>
    </location>
</feature>
<reference evidence="2" key="2">
    <citation type="submission" date="2013-04" db="UniProtKB">
        <authorList>
            <consortium name="EnsemblPlants"/>
        </authorList>
    </citation>
    <scope>IDENTIFICATION</scope>
</reference>
<dbReference type="Gramene" id="OB08G22480.1">
    <property type="protein sequence ID" value="OB08G22480.1"/>
    <property type="gene ID" value="OB08G22480"/>
</dbReference>
<dbReference type="AlphaFoldDB" id="J3MT18"/>
<dbReference type="EnsemblPlants" id="OB08G22480.1">
    <property type="protein sequence ID" value="OB08G22480.1"/>
    <property type="gene ID" value="OB08G22480"/>
</dbReference>
<dbReference type="HOGENOM" id="CLU_2201042_0_0_1"/>
<keyword evidence="3" id="KW-1185">Reference proteome</keyword>
<evidence type="ECO:0000256" key="1">
    <source>
        <dbReference type="SAM" id="MobiDB-lite"/>
    </source>
</evidence>
<name>J3MT18_ORYBR</name>
<proteinExistence type="predicted"/>
<reference evidence="2" key="1">
    <citation type="journal article" date="2013" name="Nat. Commun.">
        <title>Whole-genome sequencing of Oryza brachyantha reveals mechanisms underlying Oryza genome evolution.</title>
        <authorList>
            <person name="Chen J."/>
            <person name="Huang Q."/>
            <person name="Gao D."/>
            <person name="Wang J."/>
            <person name="Lang Y."/>
            <person name="Liu T."/>
            <person name="Li B."/>
            <person name="Bai Z."/>
            <person name="Luis Goicoechea J."/>
            <person name="Liang C."/>
            <person name="Chen C."/>
            <person name="Zhang W."/>
            <person name="Sun S."/>
            <person name="Liao Y."/>
            <person name="Zhang X."/>
            <person name="Yang L."/>
            <person name="Song C."/>
            <person name="Wang M."/>
            <person name="Shi J."/>
            <person name="Liu G."/>
            <person name="Liu J."/>
            <person name="Zhou H."/>
            <person name="Zhou W."/>
            <person name="Yu Q."/>
            <person name="An N."/>
            <person name="Chen Y."/>
            <person name="Cai Q."/>
            <person name="Wang B."/>
            <person name="Liu B."/>
            <person name="Min J."/>
            <person name="Huang Y."/>
            <person name="Wu H."/>
            <person name="Li Z."/>
            <person name="Zhang Y."/>
            <person name="Yin Y."/>
            <person name="Song W."/>
            <person name="Jiang J."/>
            <person name="Jackson S.A."/>
            <person name="Wing R.A."/>
            <person name="Wang J."/>
            <person name="Chen M."/>
        </authorList>
    </citation>
    <scope>NUCLEOTIDE SEQUENCE [LARGE SCALE GENOMIC DNA]</scope>
    <source>
        <strain evidence="2">cv. IRGC 101232</strain>
    </source>
</reference>
<protein>
    <submittedName>
        <fullName evidence="2">Uncharacterized protein</fullName>
    </submittedName>
</protein>
<accession>J3MT18</accession>
<organism evidence="2">
    <name type="scientific">Oryza brachyantha</name>
    <name type="common">malo sina</name>
    <dbReference type="NCBI Taxonomy" id="4533"/>
    <lineage>
        <taxon>Eukaryota</taxon>
        <taxon>Viridiplantae</taxon>
        <taxon>Streptophyta</taxon>
        <taxon>Embryophyta</taxon>
        <taxon>Tracheophyta</taxon>
        <taxon>Spermatophyta</taxon>
        <taxon>Magnoliopsida</taxon>
        <taxon>Liliopsida</taxon>
        <taxon>Poales</taxon>
        <taxon>Poaceae</taxon>
        <taxon>BOP clade</taxon>
        <taxon>Oryzoideae</taxon>
        <taxon>Oryzeae</taxon>
        <taxon>Oryzinae</taxon>
        <taxon>Oryza</taxon>
    </lineage>
</organism>